<dbReference type="RefSeq" id="WP_150700118.1">
    <property type="nucleotide sequence ID" value="NZ_CABPRZ010000040.1"/>
</dbReference>
<dbReference type="InterPro" id="IPR025292">
    <property type="entry name" value="T3SS_LEE_assoc"/>
</dbReference>
<evidence type="ECO:0000313" key="2">
    <source>
        <dbReference type="Proteomes" id="UP000414233"/>
    </source>
</evidence>
<name>A0A5E4ZFH8_9BURK</name>
<dbReference type="Pfam" id="PF13327">
    <property type="entry name" value="T3SS_LEE_assoc"/>
    <property type="match status" value="1"/>
</dbReference>
<reference evidence="1 2" key="1">
    <citation type="submission" date="2019-08" db="EMBL/GenBank/DDBJ databases">
        <authorList>
            <person name="Peeters C."/>
        </authorList>
    </citation>
    <scope>NUCLEOTIDE SEQUENCE [LARGE SCALE GENOMIC DNA]</scope>
    <source>
        <strain evidence="1 2">LMG 30175</strain>
    </source>
</reference>
<gene>
    <name evidence="1" type="ORF">PTE30175_05399</name>
</gene>
<dbReference type="OrthoDB" id="5863139at2"/>
<accession>A0A5E4ZFH8</accession>
<proteinExistence type="predicted"/>
<dbReference type="Proteomes" id="UP000414233">
    <property type="component" value="Unassembled WGS sequence"/>
</dbReference>
<evidence type="ECO:0000313" key="1">
    <source>
        <dbReference type="EMBL" id="VVE59195.1"/>
    </source>
</evidence>
<sequence>MIDRHFADWHALAWRPGSMMHRGWWPALGLDAWHDAYRDAPGCRAALDRCIVAARGWPRATLPGPLDDAARAVLRLRPRFLMLTLALGLRELACADYLLLGVFRRALSAWMLPSQCDRLLLTRREWPGAPQVEPAQLRDAALAAGTRALAATCAGAQQACDVHRAMLSLLPPAAGQAVGEAAALCANDGRDLARPWANDPWHSLQRLGVWL</sequence>
<dbReference type="EMBL" id="CABPRZ010000040">
    <property type="protein sequence ID" value="VVE59195.1"/>
    <property type="molecule type" value="Genomic_DNA"/>
</dbReference>
<keyword evidence="2" id="KW-1185">Reference proteome</keyword>
<evidence type="ECO:0008006" key="3">
    <source>
        <dbReference type="Google" id="ProtNLM"/>
    </source>
</evidence>
<organism evidence="1 2">
    <name type="scientific">Pandoraea terrae</name>
    <dbReference type="NCBI Taxonomy" id="1537710"/>
    <lineage>
        <taxon>Bacteria</taxon>
        <taxon>Pseudomonadati</taxon>
        <taxon>Pseudomonadota</taxon>
        <taxon>Betaproteobacteria</taxon>
        <taxon>Burkholderiales</taxon>
        <taxon>Burkholderiaceae</taxon>
        <taxon>Pandoraea</taxon>
    </lineage>
</organism>
<dbReference type="AlphaFoldDB" id="A0A5E4ZFH8"/>
<protein>
    <recommendedName>
        <fullName evidence="3">Type III secretion system subunit</fullName>
    </recommendedName>
</protein>